<name>A0A835YUX7_9STRA</name>
<dbReference type="AlphaFoldDB" id="A0A835YUX7"/>
<dbReference type="InterPro" id="IPR013632">
    <property type="entry name" value="Rad51_C"/>
</dbReference>
<dbReference type="GO" id="GO:0090656">
    <property type="term" value="P:t-circle formation"/>
    <property type="evidence" value="ECO:0007669"/>
    <property type="project" value="TreeGrafter"/>
</dbReference>
<dbReference type="InterPro" id="IPR027417">
    <property type="entry name" value="P-loop_NTPase"/>
</dbReference>
<dbReference type="PANTHER" id="PTHR46487:SF1">
    <property type="entry name" value="DNA REPAIR PROTEIN XRCC3"/>
    <property type="match status" value="1"/>
</dbReference>
<dbReference type="InterPro" id="IPR020588">
    <property type="entry name" value="RecA_ATP-bd"/>
</dbReference>
<dbReference type="GO" id="GO:0000400">
    <property type="term" value="F:four-way junction DNA binding"/>
    <property type="evidence" value="ECO:0007669"/>
    <property type="project" value="TreeGrafter"/>
</dbReference>
<organism evidence="2 3">
    <name type="scientific">Tribonema minus</name>
    <dbReference type="NCBI Taxonomy" id="303371"/>
    <lineage>
        <taxon>Eukaryota</taxon>
        <taxon>Sar</taxon>
        <taxon>Stramenopiles</taxon>
        <taxon>Ochrophyta</taxon>
        <taxon>PX clade</taxon>
        <taxon>Xanthophyceae</taxon>
        <taxon>Tribonematales</taxon>
        <taxon>Tribonemataceae</taxon>
        <taxon>Tribonema</taxon>
    </lineage>
</organism>
<dbReference type="GO" id="GO:0071140">
    <property type="term" value="P:resolution of mitotic recombination intermediates"/>
    <property type="evidence" value="ECO:0007669"/>
    <property type="project" value="TreeGrafter"/>
</dbReference>
<dbReference type="GO" id="GO:0045003">
    <property type="term" value="P:double-strand break repair via synthesis-dependent strand annealing"/>
    <property type="evidence" value="ECO:0007669"/>
    <property type="project" value="TreeGrafter"/>
</dbReference>
<sequence length="63" mass="6425">ILSERRGRLSFGCAALDANLGGGLPLHGLTELVGEAGTGKTQFCLQLLLQAVLPVEHGGVGGR</sequence>
<dbReference type="EMBL" id="JAFCMP010000379">
    <property type="protein sequence ID" value="KAG5180547.1"/>
    <property type="molecule type" value="Genomic_DNA"/>
</dbReference>
<dbReference type="Proteomes" id="UP000664859">
    <property type="component" value="Unassembled WGS sequence"/>
</dbReference>
<dbReference type="GO" id="GO:0140664">
    <property type="term" value="F:ATP-dependent DNA damage sensor activity"/>
    <property type="evidence" value="ECO:0007669"/>
    <property type="project" value="InterPro"/>
</dbReference>
<keyword evidence="3" id="KW-1185">Reference proteome</keyword>
<dbReference type="Gene3D" id="3.40.50.300">
    <property type="entry name" value="P-loop containing nucleotide triphosphate hydrolases"/>
    <property type="match status" value="1"/>
</dbReference>
<dbReference type="OrthoDB" id="1861185at2759"/>
<dbReference type="GO" id="GO:0000722">
    <property type="term" value="P:telomere maintenance via recombination"/>
    <property type="evidence" value="ECO:0007669"/>
    <property type="project" value="TreeGrafter"/>
</dbReference>
<feature type="domain" description="RecA family profile 1" evidence="1">
    <location>
        <begin position="5"/>
        <end position="63"/>
    </location>
</feature>
<evidence type="ECO:0000259" key="1">
    <source>
        <dbReference type="PROSITE" id="PS50162"/>
    </source>
</evidence>
<accession>A0A835YUX7</accession>
<dbReference type="SUPFAM" id="SSF52540">
    <property type="entry name" value="P-loop containing nucleoside triphosphate hydrolases"/>
    <property type="match status" value="1"/>
</dbReference>
<dbReference type="PANTHER" id="PTHR46487">
    <property type="entry name" value="DNA REPAIR PROTEIN XRCC3"/>
    <property type="match status" value="1"/>
</dbReference>
<evidence type="ECO:0000313" key="3">
    <source>
        <dbReference type="Proteomes" id="UP000664859"/>
    </source>
</evidence>
<dbReference type="Pfam" id="PF08423">
    <property type="entry name" value="Rad51"/>
    <property type="match status" value="1"/>
</dbReference>
<dbReference type="GO" id="GO:0005657">
    <property type="term" value="C:replication fork"/>
    <property type="evidence" value="ECO:0007669"/>
    <property type="project" value="TreeGrafter"/>
</dbReference>
<comment type="caution">
    <text evidence="2">The sequence shown here is derived from an EMBL/GenBank/DDBJ whole genome shotgun (WGS) entry which is preliminary data.</text>
</comment>
<feature type="non-terminal residue" evidence="2">
    <location>
        <position position="1"/>
    </location>
</feature>
<dbReference type="GO" id="GO:0033065">
    <property type="term" value="C:Rad51C-XRCC3 complex"/>
    <property type="evidence" value="ECO:0007669"/>
    <property type="project" value="TreeGrafter"/>
</dbReference>
<reference evidence="2" key="1">
    <citation type="submission" date="2021-02" db="EMBL/GenBank/DDBJ databases">
        <title>First Annotated Genome of the Yellow-green Alga Tribonema minus.</title>
        <authorList>
            <person name="Mahan K.M."/>
        </authorList>
    </citation>
    <scope>NUCLEOTIDE SEQUENCE</scope>
    <source>
        <strain evidence="2">UTEX B ZZ1240</strain>
    </source>
</reference>
<evidence type="ECO:0000313" key="2">
    <source>
        <dbReference type="EMBL" id="KAG5180547.1"/>
    </source>
</evidence>
<protein>
    <recommendedName>
        <fullName evidence="1">RecA family profile 1 domain-containing protein</fullName>
    </recommendedName>
</protein>
<proteinExistence type="predicted"/>
<gene>
    <name evidence="2" type="ORF">JKP88DRAFT_166483</name>
</gene>
<dbReference type="PROSITE" id="PS50162">
    <property type="entry name" value="RECA_2"/>
    <property type="match status" value="1"/>
</dbReference>
<dbReference type="GO" id="GO:0005524">
    <property type="term" value="F:ATP binding"/>
    <property type="evidence" value="ECO:0007669"/>
    <property type="project" value="InterPro"/>
</dbReference>